<dbReference type="InterPro" id="IPR000742">
    <property type="entry name" value="EGF"/>
</dbReference>
<evidence type="ECO:0000256" key="7">
    <source>
        <dbReference type="ARBA" id="ARBA00023180"/>
    </source>
</evidence>
<keyword evidence="10" id="KW-1133">Transmembrane helix</keyword>
<feature type="disulfide bond" evidence="8">
    <location>
        <begin position="1470"/>
        <end position="1479"/>
    </location>
</feature>
<evidence type="ECO:0000313" key="13">
    <source>
        <dbReference type="EMBL" id="KAG8445086.1"/>
    </source>
</evidence>
<evidence type="ECO:0000256" key="3">
    <source>
        <dbReference type="ARBA" id="ARBA00022729"/>
    </source>
</evidence>
<keyword evidence="6 8" id="KW-1015">Disulfide bond</keyword>
<evidence type="ECO:0000313" key="14">
    <source>
        <dbReference type="Proteomes" id="UP000812440"/>
    </source>
</evidence>
<organism evidence="13 14">
    <name type="scientific">Hymenochirus boettgeri</name>
    <name type="common">Congo dwarf clawed frog</name>
    <dbReference type="NCBI Taxonomy" id="247094"/>
    <lineage>
        <taxon>Eukaryota</taxon>
        <taxon>Metazoa</taxon>
        <taxon>Chordata</taxon>
        <taxon>Craniata</taxon>
        <taxon>Vertebrata</taxon>
        <taxon>Euteleostomi</taxon>
        <taxon>Amphibia</taxon>
        <taxon>Batrachia</taxon>
        <taxon>Anura</taxon>
        <taxon>Pipoidea</taxon>
        <taxon>Pipidae</taxon>
        <taxon>Pipinae</taxon>
        <taxon>Hymenochirus</taxon>
    </lineage>
</organism>
<dbReference type="InterPro" id="IPR002919">
    <property type="entry name" value="TIL_dom"/>
</dbReference>
<evidence type="ECO:0000256" key="9">
    <source>
        <dbReference type="SAM" id="MobiDB-lite"/>
    </source>
</evidence>
<dbReference type="SMART" id="SM00832">
    <property type="entry name" value="C8"/>
    <property type="match status" value="4"/>
</dbReference>
<dbReference type="CDD" id="cd19941">
    <property type="entry name" value="TIL"/>
    <property type="match status" value="3"/>
</dbReference>
<dbReference type="SUPFAM" id="SSF57196">
    <property type="entry name" value="EGF/Laminin"/>
    <property type="match status" value="1"/>
</dbReference>
<comment type="caution">
    <text evidence="8">Lacks conserved residue(s) required for the propagation of feature annotation.</text>
</comment>
<keyword evidence="8" id="KW-0245">EGF-like domain</keyword>
<evidence type="ECO:0000259" key="12">
    <source>
        <dbReference type="PROSITE" id="PS51233"/>
    </source>
</evidence>
<evidence type="ECO:0000256" key="2">
    <source>
        <dbReference type="ARBA" id="ARBA00022475"/>
    </source>
</evidence>
<dbReference type="Proteomes" id="UP000812440">
    <property type="component" value="Chromosome 5"/>
</dbReference>
<evidence type="ECO:0008006" key="15">
    <source>
        <dbReference type="Google" id="ProtNLM"/>
    </source>
</evidence>
<keyword evidence="4" id="KW-0677">Repeat</keyword>
<feature type="transmembrane region" description="Helical" evidence="10">
    <location>
        <begin position="1490"/>
        <end position="1516"/>
    </location>
</feature>
<keyword evidence="2" id="KW-1003">Cell membrane</keyword>
<keyword evidence="7" id="KW-0325">Glycoprotein</keyword>
<feature type="domain" description="EGF-like" evidence="11">
    <location>
        <begin position="1438"/>
        <end position="1480"/>
    </location>
</feature>
<dbReference type="EMBL" id="JAACNH010000004">
    <property type="protein sequence ID" value="KAG8445086.1"/>
    <property type="molecule type" value="Genomic_DNA"/>
</dbReference>
<dbReference type="PROSITE" id="PS00022">
    <property type="entry name" value="EGF_1"/>
    <property type="match status" value="1"/>
</dbReference>
<dbReference type="InterPro" id="IPR036084">
    <property type="entry name" value="Ser_inhib-like_sf"/>
</dbReference>
<reference evidence="13" key="1">
    <citation type="thesis" date="2020" institute="ProQuest LLC" country="789 East Eisenhower Parkway, Ann Arbor, MI, USA">
        <title>Comparative Genomics and Chromosome Evolution.</title>
        <authorList>
            <person name="Mudd A.B."/>
        </authorList>
    </citation>
    <scope>NUCLEOTIDE SEQUENCE</scope>
    <source>
        <strain evidence="13">Female2</strain>
        <tissue evidence="13">Blood</tissue>
    </source>
</reference>
<dbReference type="GO" id="GO:0005886">
    <property type="term" value="C:plasma membrane"/>
    <property type="evidence" value="ECO:0007669"/>
    <property type="project" value="UniProtKB-SubCell"/>
</dbReference>
<dbReference type="PROSITE" id="PS50026">
    <property type="entry name" value="EGF_3"/>
    <property type="match status" value="1"/>
</dbReference>
<comment type="subcellular location">
    <subcellularLocation>
        <location evidence="1">Cell membrane</location>
    </subcellularLocation>
</comment>
<feature type="domain" description="VWFD" evidence="12">
    <location>
        <begin position="1041"/>
        <end position="1218"/>
    </location>
</feature>
<dbReference type="Pfam" id="PF08742">
    <property type="entry name" value="C8"/>
    <property type="match status" value="4"/>
</dbReference>
<dbReference type="InterPro" id="IPR001846">
    <property type="entry name" value="VWF_type-D"/>
</dbReference>
<dbReference type="Pfam" id="PF00094">
    <property type="entry name" value="VWD"/>
    <property type="match status" value="4"/>
</dbReference>
<evidence type="ECO:0000256" key="5">
    <source>
        <dbReference type="ARBA" id="ARBA00023136"/>
    </source>
</evidence>
<accession>A0A8T2JRP3</accession>
<protein>
    <recommendedName>
        <fullName evidence="15">Zonadhesin</fullName>
    </recommendedName>
</protein>
<keyword evidence="5 10" id="KW-0472">Membrane</keyword>
<dbReference type="SMART" id="SM00216">
    <property type="entry name" value="VWD"/>
    <property type="match status" value="4"/>
</dbReference>
<feature type="domain" description="VWFD" evidence="12">
    <location>
        <begin position="265"/>
        <end position="452"/>
    </location>
</feature>
<evidence type="ECO:0000256" key="8">
    <source>
        <dbReference type="PROSITE-ProRule" id="PRU00076"/>
    </source>
</evidence>
<dbReference type="SUPFAM" id="SSF57567">
    <property type="entry name" value="Serine protease inhibitors"/>
    <property type="match status" value="3"/>
</dbReference>
<feature type="domain" description="VWFD" evidence="12">
    <location>
        <begin position="658"/>
        <end position="834"/>
    </location>
</feature>
<evidence type="ECO:0000259" key="11">
    <source>
        <dbReference type="PROSITE" id="PS50026"/>
    </source>
</evidence>
<sequence length="1586" mass="175893">MGLCTYTLAKPCNSSTSLPYFNIEAKNEHRGDPSVSFVEWVIVEVYNQRIQIMRNESNRVLVNKIWTTLPVTLAHGLVTVTWTGKYVTMVTDFRLTVSYDTDTSVEVKVPSTYSKLTCGICGNFNNRKKDDYMMPNGQQAENSEQLGHSWIVDDGDPLCHPEDPEPTPPGGCTPEEEQLYKSDAFCGLLTSKDSPLHACNSVTDGPFKTMSRHVAPHSFYESCVFDQCVTGGNNDLLCNVLSSYAAVCESKGVSLGDWKNNTICALCSASGDPHYNTFDGAVHHYMGNCSYTLSKLCNDSFVGLANFHVYSTNDTDADYGTAYGWPNKKVTYVNSVHIEVYNYKFTLLKNKKLNVNGRRMNLPVTEKNRYSAYISGSYLVFETDFELLVRFDGNHYVDIALPSDYKGHLCGLCGNYNGVSGDDNIKKDGSIAMDSRDLGDSWIVASEEKFCGSQDLVTCDPLLVEEYSKNTFCGIIKDNTGIFKDCHSRVNPDNFFNNCLLDMCFSESKTASLCYAVQAYAQQCAAAGVCIEWRTSTFCPISCPGGSQYKTCGSGCPAACHNATSQIACNTFPVEGCFCNKGYVVSGDRCVEESECGCMDSKNNYYQLGESWFTNENCSHRCTCGQNNAIVCTEWNCGTQEKCQIKDGVLGCQPSGKSSCHVFGDPHFFTFDKVMHSFMGTCTYTLIKVCNSQNVIPVTINVKNENRGQFAATYIKEVYLDIYGISITLQKARRSLIDNQQIQTPWTEYRKGISIGAVGLYTVVETDFGMIVKFDGDHYLEIILPDSYYGKVCGLCGNYNGNKNDELLLPNGLQASNVTHFGNSWISERDKNCLDDTREDLDPPCAPDQKTDIENQCSVLLSDTFKPCHHLVDPNLFIKSCMYDMCRYNGMLSTLCAVVQSYVSACMTHGVNIKWRTSKLCPLPCPANSHYTDCASLCPSTCNDIYASAVCDKPVDCTEGCVCNDGYVLSGDRCVPLSQCGCRDSKDNYYNAGETWLTPYCTQVCECTGGNKIVCRPHGCAKGKCSLTSNGKYNCKPTGYAKCLIAGDPHYRTFDRLSHHFQGKDSYILTQTSSSLPELLEPFTIKGKNEPMNRYSRFTLIREVLTEVYNHTIIFSKKKKLVLDGVKTIPPVYLKEGIHIYQRPTRIYLETDFGLSVSFDGDQNADITVPNTHQNILEGLCGNYDGRSANDFRRPDGSQVRDVVTFGESWKVKAWKGRLRTRRDTGVIMEENPLELDTGDNLACSSSELALVNSSSFCGVLRETKGPFTNCHAYVSPEDYITNCLFDTCIEFQDTSLLCSNLEQYAVACQENGTMVDGWRESVSCGLPCGPNSKYKSCMNACPASCNNLASEAECEAPCSEGCQCDPGYVLSGFDCVPYRHCGCTYLNIYYQYGDTFITEDCTQNCTCTETSYVVCSDLQCKPNEMCTTANQIRDCYILGPCLENPCENGGTCVEGSLEVNSTNNMHCICPETHTGYFCEAEKKGHKDTIIYIVIGVVVGIFVIGFLFLFLAFCFFRRSKKFLIDSDVSDDGSVSLSRISVNYENPQITNEPDLINLAFEEDSADPDTAAVKPETNAESSTKQKKL</sequence>
<evidence type="ECO:0000256" key="10">
    <source>
        <dbReference type="SAM" id="Phobius"/>
    </source>
</evidence>
<evidence type="ECO:0000256" key="6">
    <source>
        <dbReference type="ARBA" id="ARBA00023157"/>
    </source>
</evidence>
<evidence type="ECO:0000256" key="1">
    <source>
        <dbReference type="ARBA" id="ARBA00004236"/>
    </source>
</evidence>
<feature type="domain" description="VWFD" evidence="12">
    <location>
        <begin position="1"/>
        <end position="160"/>
    </location>
</feature>
<gene>
    <name evidence="13" type="ORF">GDO86_010015</name>
</gene>
<dbReference type="SMART" id="SM00181">
    <property type="entry name" value="EGF"/>
    <property type="match status" value="3"/>
</dbReference>
<name>A0A8T2JRP3_9PIPI</name>
<dbReference type="SMART" id="SM00215">
    <property type="entry name" value="VWC_out"/>
    <property type="match status" value="2"/>
</dbReference>
<feature type="region of interest" description="Disordered" evidence="9">
    <location>
        <begin position="1564"/>
        <end position="1586"/>
    </location>
</feature>
<evidence type="ECO:0000256" key="4">
    <source>
        <dbReference type="ARBA" id="ARBA00022737"/>
    </source>
</evidence>
<dbReference type="OrthoDB" id="5945029at2759"/>
<dbReference type="InterPro" id="IPR052749">
    <property type="entry name" value="Alpha-tectorin"/>
</dbReference>
<dbReference type="Pfam" id="PF12714">
    <property type="entry name" value="TILa"/>
    <property type="match status" value="3"/>
</dbReference>
<keyword evidence="10" id="KW-0812">Transmembrane</keyword>
<dbReference type="InterPro" id="IPR001007">
    <property type="entry name" value="VWF_dom"/>
</dbReference>
<proteinExistence type="predicted"/>
<dbReference type="Pfam" id="PF01826">
    <property type="entry name" value="TIL"/>
    <property type="match status" value="3"/>
</dbReference>
<dbReference type="InterPro" id="IPR025615">
    <property type="entry name" value="TILa_dom"/>
</dbReference>
<dbReference type="PANTHER" id="PTHR46160:SF9">
    <property type="entry name" value="PROTEIN PRY2-RELATED"/>
    <property type="match status" value="1"/>
</dbReference>
<comment type="caution">
    <text evidence="13">The sequence shown here is derived from an EMBL/GenBank/DDBJ whole genome shotgun (WGS) entry which is preliminary data.</text>
</comment>
<dbReference type="Gene3D" id="2.10.25.10">
    <property type="entry name" value="Laminin"/>
    <property type="match status" value="4"/>
</dbReference>
<dbReference type="PANTHER" id="PTHR46160">
    <property type="entry name" value="ALPHA-TECTORIN-RELATED"/>
    <property type="match status" value="1"/>
</dbReference>
<dbReference type="PROSITE" id="PS51233">
    <property type="entry name" value="VWFD"/>
    <property type="match status" value="4"/>
</dbReference>
<dbReference type="InterPro" id="IPR014853">
    <property type="entry name" value="VWF/SSPO/ZAN-like_Cys-rich_dom"/>
</dbReference>
<dbReference type="GO" id="GO:0005576">
    <property type="term" value="C:extracellular region"/>
    <property type="evidence" value="ECO:0007669"/>
    <property type="project" value="UniProtKB-SubCell"/>
</dbReference>
<keyword evidence="14" id="KW-1185">Reference proteome</keyword>
<keyword evidence="3" id="KW-0732">Signal</keyword>
<dbReference type="FunFam" id="2.10.25.10:FF:000055">
    <property type="entry name" value="alpha-tectorin isoform X1"/>
    <property type="match status" value="3"/>
</dbReference>